<feature type="compositionally biased region" description="Basic and acidic residues" evidence="11">
    <location>
        <begin position="326"/>
        <end position="340"/>
    </location>
</feature>
<accession>A0A8H3TQ63</accession>
<evidence type="ECO:0000256" key="10">
    <source>
        <dbReference type="ARBA" id="ARBA00048778"/>
    </source>
</evidence>
<dbReference type="PANTHER" id="PTHR23077:SF9">
    <property type="entry name" value="PEROXISOMAL ATPASE PEX6"/>
    <property type="match status" value="1"/>
</dbReference>
<evidence type="ECO:0000256" key="2">
    <source>
        <dbReference type="ARBA" id="ARBA00006914"/>
    </source>
</evidence>
<comment type="caution">
    <text evidence="13">The sequence shown here is derived from an EMBL/GenBank/DDBJ whole genome shotgun (WGS) entry which is preliminary data.</text>
</comment>
<dbReference type="InterPro" id="IPR027417">
    <property type="entry name" value="P-loop_NTPase"/>
</dbReference>
<dbReference type="GO" id="GO:0005524">
    <property type="term" value="F:ATP binding"/>
    <property type="evidence" value="ECO:0007669"/>
    <property type="project" value="UniProtKB-KW"/>
</dbReference>
<dbReference type="InterPro" id="IPR003960">
    <property type="entry name" value="ATPase_AAA_CS"/>
</dbReference>
<evidence type="ECO:0000256" key="7">
    <source>
        <dbReference type="ARBA" id="ARBA00023136"/>
    </source>
</evidence>
<feature type="region of interest" description="Disordered" evidence="11">
    <location>
        <begin position="1"/>
        <end position="24"/>
    </location>
</feature>
<dbReference type="GO" id="GO:0005829">
    <property type="term" value="C:cytosol"/>
    <property type="evidence" value="ECO:0007669"/>
    <property type="project" value="TreeGrafter"/>
</dbReference>
<dbReference type="Gene3D" id="1.10.8.60">
    <property type="match status" value="2"/>
</dbReference>
<keyword evidence="7" id="KW-0472">Membrane</keyword>
<feature type="region of interest" description="Disordered" evidence="11">
    <location>
        <begin position="326"/>
        <end position="420"/>
    </location>
</feature>
<dbReference type="PROSITE" id="PS00674">
    <property type="entry name" value="AAA"/>
    <property type="match status" value="1"/>
</dbReference>
<dbReference type="GO" id="GO:0005778">
    <property type="term" value="C:peroxisomal membrane"/>
    <property type="evidence" value="ECO:0007669"/>
    <property type="project" value="TreeGrafter"/>
</dbReference>
<feature type="compositionally biased region" description="Acidic residues" evidence="11">
    <location>
        <begin position="351"/>
        <end position="381"/>
    </location>
</feature>
<feature type="compositionally biased region" description="Low complexity" evidence="11">
    <location>
        <begin position="385"/>
        <end position="406"/>
    </location>
</feature>
<evidence type="ECO:0000256" key="9">
    <source>
        <dbReference type="ARBA" id="ARBA00034920"/>
    </source>
</evidence>
<dbReference type="InterPro" id="IPR056995">
    <property type="entry name" value="PEX6_4th_dom"/>
</dbReference>
<comment type="catalytic activity">
    <reaction evidence="10">
        <text>ATP + H2O = ADP + phosphate + H(+)</text>
        <dbReference type="Rhea" id="RHEA:13065"/>
        <dbReference type="ChEBI" id="CHEBI:15377"/>
        <dbReference type="ChEBI" id="CHEBI:15378"/>
        <dbReference type="ChEBI" id="CHEBI:30616"/>
        <dbReference type="ChEBI" id="CHEBI:43474"/>
        <dbReference type="ChEBI" id="CHEBI:456216"/>
    </reaction>
    <physiologicalReaction direction="left-to-right" evidence="10">
        <dbReference type="Rhea" id="RHEA:13066"/>
    </physiologicalReaction>
</comment>
<evidence type="ECO:0000256" key="11">
    <source>
        <dbReference type="SAM" id="MobiDB-lite"/>
    </source>
</evidence>
<sequence>MDSIRTSIDILPGESDAPPDLSATPRARLSQTLADNLLKARKQSEDTDATIGDDASEPSLAGFALCIEFEKTVEDQELWQSSFGNGLADETLEDRRRRDVPENTQRGKDVLLIWPDVADSSETAKSDEDTLSIPQAALESHPSLAQLLDDFESTTNDIFANVSLVRPPVLTKVILHQVPAETANVYASLDEEEEAKEVLKELTGAEGASVVLRQDIHWTSSRTGKMYAVLLALPFTQGVISSSTTEVVISSSESPPTAHQNGNTEVAASSSSLVDRLAISSSLQHKNLLFGGMARSTASRSTRQQRAMLNFSTDGFLSASLVVDPSRERREAGRQRKVEMRGLMTSKGIDELQEEEEDEDEDPFWDEELDDDQPSDDEGNDTDILLGAGPSSSSSLRSSLSESSGSITPRPGSYLDTDQPFLHTVTDSDAQPRLDSEKHHPVNGYANDHQAEAVNGTDHAAKQAEEQDLFRGFAFEPFPVRRRPLSASTRYFEKIASCGKGKAREETVASVDGSEEGASWPDDEAVVWLSLKGLARAGVFVGDWVLLSSVGGDNDACERLVQVDVIEDFDEEAERSLPAHPIFLPPCLLHNMLNRTSSKSSRQSSLLLLPIPSGQREPPLPVAKSITLARLANPTGVNKKYEKQFTEALRAVFEGRGQVHGRRVVRQGDVIAVPVCTMANDSDNHSLIPQGRLRSDTLVYFQVTDMSYDPLVPLEQDFASSVSSKSRGGELGCWIDVEKTRMISVGVQRGLGIAGTKKWWGIDEPFRPFADSPYRTIRNGVRAALKSSSLSTQFALVVPILLTGARGSGKASLVSHVADELGVHLIEIDGYTLLGDSETKTQGAFQAALEKATDCAPSIFLIRHLEAIGRKDNSPGSNRDVSILAPVVDRLRGATMASGFPTILIATTSESDAVAPELLTVFKQEVEIKAPSETERLDILTQAVGRSRLSPDVDFKYLAAQTAALQAIDLANLVNQARYLSINQSVAACDELSLLGKLGAALSMDDFEQALRAARTSLADSIGAPKIPNVSWDDVGGLSEVKADILDTIQLPLERPELFANGLKKRSGILLYGPPGTGKTLLAKAVATSCSLNFFSVKGPELLNMYIGESEANVRRVFQRARDAQPCVIFMDELDSVAPKRGNQGDSGGVMDRIVSQLLAELDGMSDGSGGAGVFVMAATNRPDLLDPALLRPGRFDRMLYLSVSQDHDTQCKIMEALTRKFKLHQDLSLRAIADQCPFNYTGADFYALCSDAMLKAMSRTAAEVDRKIELLNAQPPPHKHPWPLTPRYYLAEMAAPSELEVVVQRDDFEAALKDLVPSVSAEEMAHYAQVQKQFSKVTMNSKQPTENGVHQNSAEVIGKGKGKAKMSDGEV</sequence>
<feature type="region of interest" description="Disordered" evidence="11">
    <location>
        <begin position="1341"/>
        <end position="1372"/>
    </location>
</feature>
<evidence type="ECO:0000256" key="1">
    <source>
        <dbReference type="ARBA" id="ARBA00004370"/>
    </source>
</evidence>
<dbReference type="Proteomes" id="UP000620104">
    <property type="component" value="Unassembled WGS sequence"/>
</dbReference>
<dbReference type="Pfam" id="PF00004">
    <property type="entry name" value="AAA"/>
    <property type="match status" value="2"/>
</dbReference>
<organism evidence="13 14">
    <name type="scientific">Naganishia liquefaciens</name>
    <dbReference type="NCBI Taxonomy" id="104408"/>
    <lineage>
        <taxon>Eukaryota</taxon>
        <taxon>Fungi</taxon>
        <taxon>Dikarya</taxon>
        <taxon>Basidiomycota</taxon>
        <taxon>Agaricomycotina</taxon>
        <taxon>Tremellomycetes</taxon>
        <taxon>Filobasidiales</taxon>
        <taxon>Filobasidiaceae</taxon>
        <taxon>Naganishia</taxon>
    </lineage>
</organism>
<dbReference type="GO" id="GO:0016887">
    <property type="term" value="F:ATP hydrolysis activity"/>
    <property type="evidence" value="ECO:0007669"/>
    <property type="project" value="InterPro"/>
</dbReference>
<dbReference type="CDD" id="cd19527">
    <property type="entry name" value="RecA-like_PEX6_r2"/>
    <property type="match status" value="1"/>
</dbReference>
<evidence type="ECO:0000256" key="5">
    <source>
        <dbReference type="ARBA" id="ARBA00022801"/>
    </source>
</evidence>
<dbReference type="Pfam" id="PF23315">
    <property type="entry name" value="PEX6_4th"/>
    <property type="match status" value="1"/>
</dbReference>
<dbReference type="SMART" id="SM00382">
    <property type="entry name" value="AAA"/>
    <property type="match status" value="2"/>
</dbReference>
<comment type="subcellular location">
    <subcellularLocation>
        <location evidence="1">Membrane</location>
    </subcellularLocation>
</comment>
<protein>
    <recommendedName>
        <fullName evidence="8">Peroxisomal ATPase PEX6</fullName>
    </recommendedName>
    <alternativeName>
        <fullName evidence="9">Peroxin-6</fullName>
    </alternativeName>
</protein>
<dbReference type="InterPro" id="IPR047533">
    <property type="entry name" value="RecA-like_PEX6_r2"/>
</dbReference>
<name>A0A8H3TQ63_9TREE</name>
<feature type="compositionally biased region" description="Polar residues" evidence="11">
    <location>
        <begin position="1341"/>
        <end position="1355"/>
    </location>
</feature>
<evidence type="ECO:0000259" key="12">
    <source>
        <dbReference type="SMART" id="SM00382"/>
    </source>
</evidence>
<dbReference type="OrthoDB" id="5553750at2759"/>
<dbReference type="SUPFAM" id="SSF52540">
    <property type="entry name" value="P-loop containing nucleoside triphosphate hydrolases"/>
    <property type="match status" value="2"/>
</dbReference>
<reference evidence="13" key="1">
    <citation type="submission" date="2020-07" db="EMBL/GenBank/DDBJ databases">
        <title>Draft Genome Sequence of a Deep-Sea Yeast, Naganishia (Cryptococcus) liquefaciens strain N6.</title>
        <authorList>
            <person name="Han Y.W."/>
            <person name="Kajitani R."/>
            <person name="Morimoto H."/>
            <person name="Parhat M."/>
            <person name="Tsubouchi H."/>
            <person name="Bakenova O."/>
            <person name="Ogata M."/>
            <person name="Argunhan B."/>
            <person name="Aoki R."/>
            <person name="Kajiwara S."/>
            <person name="Itoh T."/>
            <person name="Iwasaki H."/>
        </authorList>
    </citation>
    <scope>NUCLEOTIDE SEQUENCE</scope>
    <source>
        <strain evidence="13">N6</strain>
    </source>
</reference>
<evidence type="ECO:0000256" key="6">
    <source>
        <dbReference type="ARBA" id="ARBA00022840"/>
    </source>
</evidence>
<dbReference type="GO" id="GO:0016558">
    <property type="term" value="P:protein import into peroxisome matrix"/>
    <property type="evidence" value="ECO:0007669"/>
    <property type="project" value="TreeGrafter"/>
</dbReference>
<dbReference type="FunFam" id="1.10.8.60:FF:000039">
    <property type="entry name" value="peroxisome biogenesis factor 6"/>
    <property type="match status" value="1"/>
</dbReference>
<dbReference type="Gene3D" id="3.40.50.300">
    <property type="entry name" value="P-loop containing nucleotide triphosphate hydrolases"/>
    <property type="match status" value="2"/>
</dbReference>
<evidence type="ECO:0000256" key="4">
    <source>
        <dbReference type="ARBA" id="ARBA00022741"/>
    </source>
</evidence>
<keyword evidence="4" id="KW-0547">Nucleotide-binding</keyword>
<keyword evidence="6" id="KW-0067">ATP-binding</keyword>
<dbReference type="FunFam" id="3.40.50.300:FF:000109">
    <property type="entry name" value="Peroxisomal biogenesis factor 6"/>
    <property type="match status" value="1"/>
</dbReference>
<feature type="domain" description="AAA+ ATPase" evidence="12">
    <location>
        <begin position="1065"/>
        <end position="1206"/>
    </location>
</feature>
<comment type="similarity">
    <text evidence="2">Belongs to the AAA ATPase family.</text>
</comment>
<evidence type="ECO:0000313" key="13">
    <source>
        <dbReference type="EMBL" id="GHJ84555.1"/>
    </source>
</evidence>
<dbReference type="EMBL" id="BLZA01000009">
    <property type="protein sequence ID" value="GHJ84555.1"/>
    <property type="molecule type" value="Genomic_DNA"/>
</dbReference>
<gene>
    <name evidence="13" type="ORF">NliqN6_0957</name>
</gene>
<keyword evidence="14" id="KW-1185">Reference proteome</keyword>
<dbReference type="InterPro" id="IPR003959">
    <property type="entry name" value="ATPase_AAA_core"/>
</dbReference>
<dbReference type="InterPro" id="IPR050168">
    <property type="entry name" value="AAA_ATPase_domain"/>
</dbReference>
<keyword evidence="3" id="KW-0962">Peroxisome biogenesis</keyword>
<evidence type="ECO:0000313" key="14">
    <source>
        <dbReference type="Proteomes" id="UP000620104"/>
    </source>
</evidence>
<keyword evidence="5" id="KW-0378">Hydrolase</keyword>
<feature type="domain" description="AAA+ ATPase" evidence="12">
    <location>
        <begin position="796"/>
        <end position="932"/>
    </location>
</feature>
<evidence type="ECO:0000256" key="3">
    <source>
        <dbReference type="ARBA" id="ARBA00022593"/>
    </source>
</evidence>
<proteinExistence type="inferred from homology"/>
<evidence type="ECO:0000256" key="8">
    <source>
        <dbReference type="ARBA" id="ARBA00034811"/>
    </source>
</evidence>
<dbReference type="InterPro" id="IPR003593">
    <property type="entry name" value="AAA+_ATPase"/>
</dbReference>
<dbReference type="PANTHER" id="PTHR23077">
    <property type="entry name" value="AAA-FAMILY ATPASE"/>
    <property type="match status" value="1"/>
</dbReference>